<proteinExistence type="inferred from homology"/>
<dbReference type="InterPro" id="IPR032284">
    <property type="entry name" value="RecQ_Zn-bd"/>
</dbReference>
<comment type="similarity">
    <text evidence="2">Belongs to the helicase family. RecQ subfamily.</text>
</comment>
<comment type="subcellular location">
    <subcellularLocation>
        <location evidence="1">Nucleus</location>
    </subcellularLocation>
</comment>
<evidence type="ECO:0000256" key="12">
    <source>
        <dbReference type="SAM" id="MobiDB-lite"/>
    </source>
</evidence>
<dbReference type="InterPro" id="IPR036390">
    <property type="entry name" value="WH_DNA-bd_sf"/>
</dbReference>
<feature type="domain" description="Helicase C-terminal" evidence="15">
    <location>
        <begin position="512"/>
        <end position="661"/>
    </location>
</feature>
<keyword evidence="4" id="KW-0378">Hydrolase</keyword>
<dbReference type="SUPFAM" id="SSF52540">
    <property type="entry name" value="P-loop containing nucleoside triphosphate hydrolases"/>
    <property type="match status" value="1"/>
</dbReference>
<dbReference type="OrthoDB" id="10261556at2759"/>
<keyword evidence="3" id="KW-0547">Nucleotide-binding</keyword>
<dbReference type="FunFam" id="3.40.50.300:FF:000296">
    <property type="entry name" value="ATP-dependent DNA helicase RecQ"/>
    <property type="match status" value="1"/>
</dbReference>
<feature type="region of interest" description="Disordered" evidence="12">
    <location>
        <begin position="1"/>
        <end position="109"/>
    </location>
</feature>
<dbReference type="Pfam" id="PF00271">
    <property type="entry name" value="Helicase_C"/>
    <property type="match status" value="1"/>
</dbReference>
<organism evidence="16 17">
    <name type="scientific">Mycena indigotica</name>
    <dbReference type="NCBI Taxonomy" id="2126181"/>
    <lineage>
        <taxon>Eukaryota</taxon>
        <taxon>Fungi</taxon>
        <taxon>Dikarya</taxon>
        <taxon>Basidiomycota</taxon>
        <taxon>Agaricomycotina</taxon>
        <taxon>Agaricomycetes</taxon>
        <taxon>Agaricomycetidae</taxon>
        <taxon>Agaricales</taxon>
        <taxon>Marasmiineae</taxon>
        <taxon>Mycenaceae</taxon>
        <taxon>Mycena</taxon>
    </lineage>
</organism>
<dbReference type="PROSITE" id="PS51194">
    <property type="entry name" value="HELICASE_CTER"/>
    <property type="match status" value="1"/>
</dbReference>
<dbReference type="PANTHER" id="PTHR13710">
    <property type="entry name" value="DNA HELICASE RECQ FAMILY MEMBER"/>
    <property type="match status" value="1"/>
</dbReference>
<dbReference type="GO" id="GO:0031573">
    <property type="term" value="P:mitotic intra-S DNA damage checkpoint signaling"/>
    <property type="evidence" value="ECO:0007669"/>
    <property type="project" value="UniProtKB-ARBA"/>
</dbReference>
<feature type="compositionally biased region" description="Basic and acidic residues" evidence="12">
    <location>
        <begin position="182"/>
        <end position="191"/>
    </location>
</feature>
<evidence type="ECO:0000256" key="6">
    <source>
        <dbReference type="ARBA" id="ARBA00022840"/>
    </source>
</evidence>
<dbReference type="Pfam" id="PF00270">
    <property type="entry name" value="DEAD"/>
    <property type="match status" value="1"/>
</dbReference>
<keyword evidence="7" id="KW-0238">DNA-binding</keyword>
<evidence type="ECO:0000256" key="4">
    <source>
        <dbReference type="ARBA" id="ARBA00022801"/>
    </source>
</evidence>
<dbReference type="InterPro" id="IPR011545">
    <property type="entry name" value="DEAD/DEAH_box_helicase_dom"/>
</dbReference>
<dbReference type="GO" id="GO:0005737">
    <property type="term" value="C:cytoplasm"/>
    <property type="evidence" value="ECO:0007669"/>
    <property type="project" value="TreeGrafter"/>
</dbReference>
<dbReference type="EMBL" id="JACAZF010000009">
    <property type="protein sequence ID" value="KAF7295192.1"/>
    <property type="molecule type" value="Genomic_DNA"/>
</dbReference>
<evidence type="ECO:0000259" key="14">
    <source>
        <dbReference type="PROSITE" id="PS51192"/>
    </source>
</evidence>
<dbReference type="PANTHER" id="PTHR13710:SF153">
    <property type="entry name" value="RECQ-LIKE DNA HELICASE BLM"/>
    <property type="match status" value="1"/>
</dbReference>
<dbReference type="PROSITE" id="PS00690">
    <property type="entry name" value="DEAH_ATP_HELICASE"/>
    <property type="match status" value="1"/>
</dbReference>
<evidence type="ECO:0000313" key="17">
    <source>
        <dbReference type="Proteomes" id="UP000636479"/>
    </source>
</evidence>
<dbReference type="Pfam" id="PF16124">
    <property type="entry name" value="RecQ_Zn_bind"/>
    <property type="match status" value="1"/>
</dbReference>
<feature type="domain" description="Rhodanese" evidence="13">
    <location>
        <begin position="512"/>
        <end position="572"/>
    </location>
</feature>
<dbReference type="EC" id="5.6.2.4" evidence="11"/>
<dbReference type="Gene3D" id="1.10.10.10">
    <property type="entry name" value="Winged helix-like DNA-binding domain superfamily/Winged helix DNA-binding domain"/>
    <property type="match status" value="1"/>
</dbReference>
<evidence type="ECO:0000256" key="3">
    <source>
        <dbReference type="ARBA" id="ARBA00022741"/>
    </source>
</evidence>
<keyword evidence="9" id="KW-0539">Nucleus</keyword>
<keyword evidence="8" id="KW-0413">Isomerase</keyword>
<dbReference type="FunFam" id="3.40.50.300:FF:000340">
    <property type="entry name" value="Bloom syndrome, RecQ helicase"/>
    <property type="match status" value="1"/>
</dbReference>
<dbReference type="GO" id="GO:0000729">
    <property type="term" value="P:DNA double-strand break processing"/>
    <property type="evidence" value="ECO:0007669"/>
    <property type="project" value="UniProtKB-ARBA"/>
</dbReference>
<dbReference type="InterPro" id="IPR002464">
    <property type="entry name" value="DNA/RNA_helicase_DEAH_CS"/>
</dbReference>
<evidence type="ECO:0000313" key="16">
    <source>
        <dbReference type="EMBL" id="KAF7295192.1"/>
    </source>
</evidence>
<dbReference type="GO" id="GO:0043138">
    <property type="term" value="F:3'-5' DNA helicase activity"/>
    <property type="evidence" value="ECO:0007669"/>
    <property type="project" value="UniProtKB-EC"/>
</dbReference>
<comment type="caution">
    <text evidence="16">The sequence shown here is derived from an EMBL/GenBank/DDBJ whole genome shotgun (WGS) entry which is preliminary data.</text>
</comment>
<dbReference type="SMART" id="SM00490">
    <property type="entry name" value="HELICc"/>
    <property type="match status" value="1"/>
</dbReference>
<evidence type="ECO:0000256" key="9">
    <source>
        <dbReference type="ARBA" id="ARBA00023242"/>
    </source>
</evidence>
<feature type="domain" description="Helicase ATP-binding" evidence="14">
    <location>
        <begin position="314"/>
        <end position="492"/>
    </location>
</feature>
<evidence type="ECO:0000256" key="7">
    <source>
        <dbReference type="ARBA" id="ARBA00023125"/>
    </source>
</evidence>
<dbReference type="CDD" id="cd18794">
    <property type="entry name" value="SF2_C_RecQ"/>
    <property type="match status" value="1"/>
</dbReference>
<dbReference type="GO" id="GO:0009378">
    <property type="term" value="F:four-way junction helicase activity"/>
    <property type="evidence" value="ECO:0007669"/>
    <property type="project" value="TreeGrafter"/>
</dbReference>
<dbReference type="GO" id="GO:0016787">
    <property type="term" value="F:hydrolase activity"/>
    <property type="evidence" value="ECO:0007669"/>
    <property type="project" value="UniProtKB-KW"/>
</dbReference>
<dbReference type="GO" id="GO:0000724">
    <property type="term" value="P:double-strand break repair via homologous recombination"/>
    <property type="evidence" value="ECO:0007669"/>
    <property type="project" value="TreeGrafter"/>
</dbReference>
<dbReference type="GO" id="GO:0006260">
    <property type="term" value="P:DNA replication"/>
    <property type="evidence" value="ECO:0007669"/>
    <property type="project" value="InterPro"/>
</dbReference>
<feature type="compositionally biased region" description="Low complexity" evidence="12">
    <location>
        <begin position="193"/>
        <end position="204"/>
    </location>
</feature>
<dbReference type="NCBIfam" id="TIGR00614">
    <property type="entry name" value="recQ_fam"/>
    <property type="match status" value="1"/>
</dbReference>
<gene>
    <name evidence="16" type="ORF">MIND_01058000</name>
</gene>
<dbReference type="GO" id="GO:0003677">
    <property type="term" value="F:DNA binding"/>
    <property type="evidence" value="ECO:0007669"/>
    <property type="project" value="UniProtKB-KW"/>
</dbReference>
<feature type="compositionally biased region" description="Polar residues" evidence="12">
    <location>
        <begin position="100"/>
        <end position="109"/>
    </location>
</feature>
<dbReference type="GO" id="GO:0031422">
    <property type="term" value="C:RecQ family helicase-topoisomerase III complex"/>
    <property type="evidence" value="ECO:0007669"/>
    <property type="project" value="UniProtKB-ARBA"/>
</dbReference>
<accession>A0A8H6SA54</accession>
<keyword evidence="6" id="KW-0067">ATP-binding</keyword>
<dbReference type="AlphaFoldDB" id="A0A8H6SA54"/>
<keyword evidence="17" id="KW-1185">Reference proteome</keyword>
<dbReference type="InterPro" id="IPR018982">
    <property type="entry name" value="RQC_domain"/>
</dbReference>
<dbReference type="Proteomes" id="UP000636479">
    <property type="component" value="Unassembled WGS sequence"/>
</dbReference>
<feature type="region of interest" description="Disordered" evidence="12">
    <location>
        <begin position="264"/>
        <end position="286"/>
    </location>
</feature>
<evidence type="ECO:0000256" key="1">
    <source>
        <dbReference type="ARBA" id="ARBA00004123"/>
    </source>
</evidence>
<comment type="catalytic activity">
    <reaction evidence="10">
        <text>Couples ATP hydrolysis with the unwinding of duplex DNA by translocating in the 3'-5' direction.</text>
        <dbReference type="EC" id="5.6.2.4"/>
    </reaction>
</comment>
<evidence type="ECO:0000256" key="8">
    <source>
        <dbReference type="ARBA" id="ARBA00023235"/>
    </source>
</evidence>
<dbReference type="CDD" id="cd17920">
    <property type="entry name" value="DEXHc_RecQ"/>
    <property type="match status" value="1"/>
</dbReference>
<dbReference type="PROSITE" id="PS51192">
    <property type="entry name" value="HELICASE_ATP_BIND_1"/>
    <property type="match status" value="1"/>
</dbReference>
<name>A0A8H6SA54_9AGAR</name>
<feature type="region of interest" description="Disordered" evidence="12">
    <location>
        <begin position="818"/>
        <end position="850"/>
    </location>
</feature>
<dbReference type="InterPro" id="IPR036388">
    <property type="entry name" value="WH-like_DNA-bd_sf"/>
</dbReference>
<keyword evidence="5 16" id="KW-0347">Helicase</keyword>
<dbReference type="InterPro" id="IPR001650">
    <property type="entry name" value="Helicase_C-like"/>
</dbReference>
<evidence type="ECO:0000256" key="5">
    <source>
        <dbReference type="ARBA" id="ARBA00022806"/>
    </source>
</evidence>
<feature type="compositionally biased region" description="Low complexity" evidence="12">
    <location>
        <begin position="32"/>
        <end position="56"/>
    </location>
</feature>
<sequence length="1032" mass="114447">MSNAAKPSKFKPALPAFSTSGYHRKAPRPSGSSETIDISNDSISSPPIKRSSSDSRLTADAQPPTKRRKAEKENHFEGLPPTSNDNKGKGKARAVDASPPTASTLSLPTGFTDIESMTSSHLQEMLLWLHDYSRSNMDLIVRFHSASRNAEEDDDSKADIFLLEAIKKFVDARIAAVKAATRKSDKARDQPHLPSSANSASSSNLPISRSTIVLEETSFVSFASTSASRTRTEIQASSFSSTATIDVDCDDGLWADVDDVTMEDLEDNSQLDRNRGPPAETSSYIKDSPYTSEIMSKLHLFGLEKFRPNQSEAIHAAMSGADVFVLMPTGGGKSLCYQLPAVCQGGKTKGVTIVISPLLSLINDQVQALREKGIIADSLTSETREGDNKAVRSRIYGNDKPSLLYVSPERLQISESLKNTLAYLHQRGELARFVIDEAHCISTWGQDFRAAYQELGKLREDFPGVPIMALTATADERAKSDILHGLKLEKPAIFAQSFDRPNLFYRVITKTNAEELAKYINQSHPDQSGIIYCRSRDGCEKLANQLRTKGLKAKHFHAGLDKTEKEATQNEWKRKQGHIIVATIAFGMGIDKPDVRFVIHFDLPKSMDGYYQETGRAGRDGKPAECILHYAYRDVQPIRNMIHKDQQTTHAAKTRQDQDLNVVVRFCTNNTVCRRTQILQHFGERFDDSLCRGRCNNCAEKGSRIQTNITEEVKTVISLVQTLERGQEKVTLDQCRSIYKGSSASAIKNKQHDRLPGYAAGRHLPPELLDIVFHQCIHLGVLEEKPVQNGKWHHNYLKLGPQAATFLREDKETLVDYKPKTPKSTTAGKKIQGPRKGRNAADAAPQKPPERLQELYADDDEIEWSPKKSKLPVVVNVVDVVSSESEGENVVSAPPKSNATIAPPRPVRATGSLHNQLVAHRQLLLTQDPSLSADEILDDNALTRISDCSPQDFFAFKKVLQDIFEEFGADLTEAKDEAETRFRRFGNGFLQICQGQAGDNPASLRDKYAFKPESVSTPIGQRKFKFKPAKVA</sequence>
<dbReference type="SUPFAM" id="SSF46785">
    <property type="entry name" value="Winged helix' DNA-binding domain"/>
    <property type="match status" value="1"/>
</dbReference>
<evidence type="ECO:0000259" key="13">
    <source>
        <dbReference type="PROSITE" id="PS50206"/>
    </source>
</evidence>
<dbReference type="SMART" id="SM00956">
    <property type="entry name" value="RQC"/>
    <property type="match status" value="1"/>
</dbReference>
<dbReference type="InterPro" id="IPR014001">
    <property type="entry name" value="Helicase_ATP-bd"/>
</dbReference>
<evidence type="ECO:0000256" key="11">
    <source>
        <dbReference type="ARBA" id="ARBA00034808"/>
    </source>
</evidence>
<feature type="region of interest" description="Disordered" evidence="12">
    <location>
        <begin position="181"/>
        <end position="204"/>
    </location>
</feature>
<evidence type="ECO:0000256" key="10">
    <source>
        <dbReference type="ARBA" id="ARBA00034617"/>
    </source>
</evidence>
<dbReference type="SMART" id="SM00487">
    <property type="entry name" value="DEXDc"/>
    <property type="match status" value="1"/>
</dbReference>
<dbReference type="PROSITE" id="PS50206">
    <property type="entry name" value="RHODANESE_3"/>
    <property type="match status" value="1"/>
</dbReference>
<dbReference type="GO" id="GO:0005524">
    <property type="term" value="F:ATP binding"/>
    <property type="evidence" value="ECO:0007669"/>
    <property type="project" value="UniProtKB-KW"/>
</dbReference>
<dbReference type="Gene3D" id="3.40.50.300">
    <property type="entry name" value="P-loop containing nucleotide triphosphate hydrolases"/>
    <property type="match status" value="2"/>
</dbReference>
<dbReference type="InterPro" id="IPR027417">
    <property type="entry name" value="P-loop_NTPase"/>
</dbReference>
<dbReference type="GO" id="GO:0005634">
    <property type="term" value="C:nucleus"/>
    <property type="evidence" value="ECO:0007669"/>
    <property type="project" value="UniProtKB-SubCell"/>
</dbReference>
<dbReference type="InterPro" id="IPR004589">
    <property type="entry name" value="DNA_helicase_ATP-dep_RecQ"/>
</dbReference>
<dbReference type="RefSeq" id="XP_037216555.1">
    <property type="nucleotide sequence ID" value="XM_037367161.1"/>
</dbReference>
<dbReference type="Pfam" id="PF09382">
    <property type="entry name" value="RQC"/>
    <property type="match status" value="1"/>
</dbReference>
<protein>
    <recommendedName>
        <fullName evidence="11">DNA 3'-5' helicase</fullName>
        <ecNumber evidence="11">5.6.2.4</ecNumber>
    </recommendedName>
</protein>
<dbReference type="InterPro" id="IPR001763">
    <property type="entry name" value="Rhodanese-like_dom"/>
</dbReference>
<reference evidence="16" key="1">
    <citation type="submission" date="2020-05" db="EMBL/GenBank/DDBJ databases">
        <title>Mycena genomes resolve the evolution of fungal bioluminescence.</title>
        <authorList>
            <person name="Tsai I.J."/>
        </authorList>
    </citation>
    <scope>NUCLEOTIDE SEQUENCE</scope>
    <source>
        <strain evidence="16">171206Taipei</strain>
    </source>
</reference>
<dbReference type="GeneID" id="59349677"/>
<evidence type="ECO:0000256" key="2">
    <source>
        <dbReference type="ARBA" id="ARBA00005446"/>
    </source>
</evidence>
<evidence type="ECO:0000259" key="15">
    <source>
        <dbReference type="PROSITE" id="PS51194"/>
    </source>
</evidence>